<dbReference type="InterPro" id="IPR030374">
    <property type="entry name" value="PABS"/>
</dbReference>
<dbReference type="FunFam" id="3.40.50.150:FF:000013">
    <property type="entry name" value="Spermidine synthase"/>
    <property type="match status" value="1"/>
</dbReference>
<dbReference type="NCBIfam" id="NF037959">
    <property type="entry name" value="MFS_SpdSyn"/>
    <property type="match status" value="1"/>
</dbReference>
<dbReference type="InterPro" id="IPR030373">
    <property type="entry name" value="PABS_CS"/>
</dbReference>
<proteinExistence type="inferred from homology"/>
<comment type="caution">
    <text evidence="6">The sequence shown here is derived from an EMBL/GenBank/DDBJ whole genome shotgun (WGS) entry which is preliminary data.</text>
</comment>
<evidence type="ECO:0000256" key="3">
    <source>
        <dbReference type="PROSITE-ProRule" id="PRU00354"/>
    </source>
</evidence>
<dbReference type="InterPro" id="IPR037163">
    <property type="entry name" value="Spermidine_synt_N_sf"/>
</dbReference>
<comment type="similarity">
    <text evidence="1 4">Belongs to the spermidine/spermine synthase family.</text>
</comment>
<dbReference type="NCBIfam" id="TIGR00417">
    <property type="entry name" value="speE"/>
    <property type="match status" value="1"/>
</dbReference>
<dbReference type="HAMAP" id="MF_00198">
    <property type="entry name" value="Spermidine_synth"/>
    <property type="match status" value="1"/>
</dbReference>
<dbReference type="Pfam" id="PF01564">
    <property type="entry name" value="Spermine_synth"/>
    <property type="match status" value="1"/>
</dbReference>
<keyword evidence="7" id="KW-1185">Reference proteome</keyword>
<evidence type="ECO:0000256" key="2">
    <source>
        <dbReference type="ARBA" id="ARBA00022679"/>
    </source>
</evidence>
<dbReference type="NCBIfam" id="NF002010">
    <property type="entry name" value="PRK00811.1"/>
    <property type="match status" value="1"/>
</dbReference>
<reference evidence="6" key="1">
    <citation type="submission" date="2022-07" db="EMBL/GenBank/DDBJ databases">
        <title>Phylogenomic reconstructions and comparative analyses of Kickxellomycotina fungi.</title>
        <authorList>
            <person name="Reynolds N.K."/>
            <person name="Stajich J.E."/>
            <person name="Barry K."/>
            <person name="Grigoriev I.V."/>
            <person name="Crous P."/>
            <person name="Smith M.E."/>
        </authorList>
    </citation>
    <scope>NUCLEOTIDE SEQUENCE</scope>
    <source>
        <strain evidence="6">RSA 1196</strain>
    </source>
</reference>
<gene>
    <name evidence="6" type="primary">SPE3_1</name>
    <name evidence="6" type="ORF">IWQ62_000418</name>
</gene>
<dbReference type="EC" id="2.5.1.16" evidence="6"/>
<accession>A0A9W8AUS6</accession>
<name>A0A9W8AUS6_9FUNG</name>
<feature type="domain" description="PABS" evidence="5">
    <location>
        <begin position="1"/>
        <end position="224"/>
    </location>
</feature>
<dbReference type="GO" id="GO:0008295">
    <property type="term" value="P:spermidine biosynthetic process"/>
    <property type="evidence" value="ECO:0007669"/>
    <property type="project" value="TreeGrafter"/>
</dbReference>
<sequence>MLALCIQVKEILHQERSPYQDILVFESTNHGNVLVLDGIIQCTERDECAYQEVITHTPLNCHPNPKKVLVIGGGDGGVLREVVKHDVVEEVVLCEIDEAVIRVCQKYLPSMAVGFKHPKVRVHIGDGFKYMAENQATFDVIITDSSDAVGPAAVLYQVEYYQLLKASLAPQGIICNLVDSVWANEPLIRRVLTFLKDEYPSVGVATAYTPTYVTGQLSFIVASKQPNQNLAVPVRKWTQAQERRLCQYYGAEVHESSFIHPNFMRQLISECLSETSKVDHL</sequence>
<dbReference type="PROSITE" id="PS01330">
    <property type="entry name" value="PABS_1"/>
    <property type="match status" value="1"/>
</dbReference>
<dbReference type="InterPro" id="IPR029063">
    <property type="entry name" value="SAM-dependent_MTases_sf"/>
</dbReference>
<evidence type="ECO:0000313" key="6">
    <source>
        <dbReference type="EMBL" id="KAJ1969757.1"/>
    </source>
</evidence>
<dbReference type="OrthoDB" id="38125at2759"/>
<dbReference type="GO" id="GO:0004766">
    <property type="term" value="F:spermidine synthase activity"/>
    <property type="evidence" value="ECO:0007669"/>
    <property type="project" value="UniProtKB-EC"/>
</dbReference>
<dbReference type="Pfam" id="PF17284">
    <property type="entry name" value="Spermine_synt_N"/>
    <property type="match status" value="1"/>
</dbReference>
<evidence type="ECO:0000313" key="7">
    <source>
        <dbReference type="Proteomes" id="UP001150925"/>
    </source>
</evidence>
<dbReference type="EMBL" id="JANBPY010000026">
    <property type="protein sequence ID" value="KAJ1969757.1"/>
    <property type="molecule type" value="Genomic_DNA"/>
</dbReference>
<dbReference type="AlphaFoldDB" id="A0A9W8AUS6"/>
<evidence type="ECO:0000259" key="5">
    <source>
        <dbReference type="PROSITE" id="PS51006"/>
    </source>
</evidence>
<dbReference type="PANTHER" id="PTHR11558:SF11">
    <property type="entry name" value="SPERMIDINE SYNTHASE"/>
    <property type="match status" value="1"/>
</dbReference>
<keyword evidence="2 3" id="KW-0808">Transferase</keyword>
<dbReference type="Proteomes" id="UP001150925">
    <property type="component" value="Unassembled WGS sequence"/>
</dbReference>
<evidence type="ECO:0000256" key="1">
    <source>
        <dbReference type="ARBA" id="ARBA00007867"/>
    </source>
</evidence>
<dbReference type="PANTHER" id="PTHR11558">
    <property type="entry name" value="SPERMIDINE/SPERMINE SYNTHASE"/>
    <property type="match status" value="1"/>
</dbReference>
<dbReference type="InterPro" id="IPR001045">
    <property type="entry name" value="Spermi_synthase"/>
</dbReference>
<protein>
    <submittedName>
        <fullName evidence="6">Putrescine aminopropyltransferase</fullName>
        <ecNumber evidence="6">2.5.1.16</ecNumber>
    </submittedName>
</protein>
<dbReference type="Gene3D" id="3.40.50.150">
    <property type="entry name" value="Vaccinia Virus protein VP39"/>
    <property type="match status" value="1"/>
</dbReference>
<keyword evidence="3" id="KW-0620">Polyamine biosynthesis</keyword>
<dbReference type="CDD" id="cd02440">
    <property type="entry name" value="AdoMet_MTases"/>
    <property type="match status" value="1"/>
</dbReference>
<organism evidence="6 7">
    <name type="scientific">Dispira parvispora</name>
    <dbReference type="NCBI Taxonomy" id="1520584"/>
    <lineage>
        <taxon>Eukaryota</taxon>
        <taxon>Fungi</taxon>
        <taxon>Fungi incertae sedis</taxon>
        <taxon>Zoopagomycota</taxon>
        <taxon>Kickxellomycotina</taxon>
        <taxon>Dimargaritomycetes</taxon>
        <taxon>Dimargaritales</taxon>
        <taxon>Dimargaritaceae</taxon>
        <taxon>Dispira</taxon>
    </lineage>
</organism>
<dbReference type="Gene3D" id="2.30.140.10">
    <property type="entry name" value="Spermidine synthase, tetramerisation domain"/>
    <property type="match status" value="1"/>
</dbReference>
<dbReference type="InterPro" id="IPR035246">
    <property type="entry name" value="Spermidine_synt_N"/>
</dbReference>
<dbReference type="PROSITE" id="PS51006">
    <property type="entry name" value="PABS_2"/>
    <property type="match status" value="1"/>
</dbReference>
<dbReference type="GO" id="GO:0005829">
    <property type="term" value="C:cytosol"/>
    <property type="evidence" value="ECO:0007669"/>
    <property type="project" value="TreeGrafter"/>
</dbReference>
<evidence type="ECO:0000256" key="4">
    <source>
        <dbReference type="RuleBase" id="RU003836"/>
    </source>
</evidence>
<dbReference type="SUPFAM" id="SSF53335">
    <property type="entry name" value="S-adenosyl-L-methionine-dependent methyltransferases"/>
    <property type="match status" value="1"/>
</dbReference>
<feature type="active site" description="Proton acceptor" evidence="3">
    <location>
        <position position="144"/>
    </location>
</feature>